<organism evidence="1 2">
    <name type="scientific">Racocetra fulgida</name>
    <dbReference type="NCBI Taxonomy" id="60492"/>
    <lineage>
        <taxon>Eukaryota</taxon>
        <taxon>Fungi</taxon>
        <taxon>Fungi incertae sedis</taxon>
        <taxon>Mucoromycota</taxon>
        <taxon>Glomeromycotina</taxon>
        <taxon>Glomeromycetes</taxon>
        <taxon>Diversisporales</taxon>
        <taxon>Gigasporaceae</taxon>
        <taxon>Racocetra</taxon>
    </lineage>
</organism>
<reference evidence="1" key="1">
    <citation type="submission" date="2021-06" db="EMBL/GenBank/DDBJ databases">
        <authorList>
            <person name="Kallberg Y."/>
            <person name="Tangrot J."/>
            <person name="Rosling A."/>
        </authorList>
    </citation>
    <scope>NUCLEOTIDE SEQUENCE</scope>
    <source>
        <strain evidence="1">IN212</strain>
    </source>
</reference>
<keyword evidence="2" id="KW-1185">Reference proteome</keyword>
<sequence length="63" mass="7370">MCEKLAAILYYENGHSKNNTATKFNIETKQLWNSKKTTFKNTTRKKKLNKDVSPKYLTLETTL</sequence>
<name>A0A9N9F4U4_9GLOM</name>
<comment type="caution">
    <text evidence="1">The sequence shown here is derived from an EMBL/GenBank/DDBJ whole genome shotgun (WGS) entry which is preliminary data.</text>
</comment>
<feature type="non-terminal residue" evidence="1">
    <location>
        <position position="63"/>
    </location>
</feature>
<accession>A0A9N9F4U4</accession>
<dbReference type="AlphaFoldDB" id="A0A9N9F4U4"/>
<evidence type="ECO:0000313" key="1">
    <source>
        <dbReference type="EMBL" id="CAG8509038.1"/>
    </source>
</evidence>
<dbReference type="EMBL" id="CAJVPZ010002259">
    <property type="protein sequence ID" value="CAG8509038.1"/>
    <property type="molecule type" value="Genomic_DNA"/>
</dbReference>
<protein>
    <submittedName>
        <fullName evidence="1">4756_t:CDS:1</fullName>
    </submittedName>
</protein>
<gene>
    <name evidence="1" type="ORF">RFULGI_LOCUS2806</name>
</gene>
<proteinExistence type="predicted"/>
<dbReference type="Proteomes" id="UP000789396">
    <property type="component" value="Unassembled WGS sequence"/>
</dbReference>
<evidence type="ECO:0000313" key="2">
    <source>
        <dbReference type="Proteomes" id="UP000789396"/>
    </source>
</evidence>
<dbReference type="OrthoDB" id="2396059at2759"/>